<evidence type="ECO:0000313" key="2">
    <source>
        <dbReference type="EMBL" id="KNY26023.1"/>
    </source>
</evidence>
<dbReference type="GO" id="GO:0016829">
    <property type="term" value="F:lyase activity"/>
    <property type="evidence" value="ECO:0007669"/>
    <property type="project" value="UniProtKB-KW"/>
</dbReference>
<keyword evidence="2" id="KW-0456">Lyase</keyword>
<name>A0A0L6JJY7_9FIRM</name>
<dbReference type="RefSeq" id="WP_050753181.1">
    <property type="nucleotide sequence ID" value="NZ_LGTC01000001.1"/>
</dbReference>
<evidence type="ECO:0000313" key="3">
    <source>
        <dbReference type="Proteomes" id="UP000036923"/>
    </source>
</evidence>
<evidence type="ECO:0000259" key="1">
    <source>
        <dbReference type="Pfam" id="PF08124"/>
    </source>
</evidence>
<dbReference type="EMBL" id="LGTC01000001">
    <property type="protein sequence ID" value="KNY26023.1"/>
    <property type="molecule type" value="Genomic_DNA"/>
</dbReference>
<reference evidence="3" key="1">
    <citation type="submission" date="2015-07" db="EMBL/GenBank/DDBJ databases">
        <title>Near-Complete Genome Sequence of the Cellulolytic Bacterium Bacteroides (Pseudobacteroides) cellulosolvens ATCC 35603.</title>
        <authorList>
            <person name="Dassa B."/>
            <person name="Utturkar S.M."/>
            <person name="Klingeman D.M."/>
            <person name="Hurt R.A."/>
            <person name="Keller M."/>
            <person name="Xu J."/>
            <person name="Reddy Y.H.K."/>
            <person name="Borovok I."/>
            <person name="Grinberg I.R."/>
            <person name="Lamed R."/>
            <person name="Zhivin O."/>
            <person name="Bayer E.A."/>
            <person name="Brown S.D."/>
        </authorList>
    </citation>
    <scope>NUCLEOTIDE SEQUENCE [LARGE SCALE GENOMIC DNA]</scope>
    <source>
        <strain evidence="3">DSM 2933</strain>
    </source>
</reference>
<dbReference type="SUPFAM" id="SSF48230">
    <property type="entry name" value="Chondroitin AC/alginate lyase"/>
    <property type="match status" value="1"/>
</dbReference>
<sequence length="112" mass="12252">MFSSILTESAADEFDLLKDKWLEMLNGGNGFNISDTDFAAKIKQIQSDANTKHSRLNLAADRTYIFSNHKDPSVSSNVTGTHQSLKSLALAVSTKGAHNMAIQFGKPKSLKH</sequence>
<dbReference type="Proteomes" id="UP000036923">
    <property type="component" value="Unassembled WGS sequence"/>
</dbReference>
<feature type="domain" description="Polysaccharide lyase 8 N-terminal alpha-helical" evidence="1">
    <location>
        <begin position="21"/>
        <end position="99"/>
    </location>
</feature>
<dbReference type="InterPro" id="IPR008929">
    <property type="entry name" value="Chondroitin_lyas"/>
</dbReference>
<proteinExistence type="predicted"/>
<dbReference type="STRING" id="398512.Bccel_1285"/>
<keyword evidence="3" id="KW-1185">Reference proteome</keyword>
<gene>
    <name evidence="2" type="ORF">Bccel_1285</name>
</gene>
<protein>
    <submittedName>
        <fullName evidence="2">Polysaccharide lyase 8 alpha-helical</fullName>
    </submittedName>
</protein>
<comment type="caution">
    <text evidence="2">The sequence shown here is derived from an EMBL/GenBank/DDBJ whole genome shotgun (WGS) entry which is preliminary data.</text>
</comment>
<dbReference type="InterPro" id="IPR012970">
    <property type="entry name" value="Lyase_8_alpha_N"/>
</dbReference>
<dbReference type="Gene3D" id="1.50.10.100">
    <property type="entry name" value="Chondroitin AC/alginate lyase"/>
    <property type="match status" value="1"/>
</dbReference>
<accession>A0A0L6JJY7</accession>
<organism evidence="2 3">
    <name type="scientific">Pseudobacteroides cellulosolvens ATCC 35603 = DSM 2933</name>
    <dbReference type="NCBI Taxonomy" id="398512"/>
    <lineage>
        <taxon>Bacteria</taxon>
        <taxon>Bacillati</taxon>
        <taxon>Bacillota</taxon>
        <taxon>Clostridia</taxon>
        <taxon>Eubacteriales</taxon>
        <taxon>Oscillospiraceae</taxon>
        <taxon>Pseudobacteroides</taxon>
    </lineage>
</organism>
<dbReference type="AlphaFoldDB" id="A0A0L6JJY7"/>
<dbReference type="Pfam" id="PF08124">
    <property type="entry name" value="Lyase_8_N"/>
    <property type="match status" value="1"/>
</dbReference>